<gene>
    <name evidence="2" type="ORF">JS278_03030</name>
</gene>
<dbReference type="Pfam" id="PF12802">
    <property type="entry name" value="MarR_2"/>
    <property type="match status" value="1"/>
</dbReference>
<dbReference type="OrthoDB" id="3255135at2"/>
<dbReference type="EMBL" id="CP025198">
    <property type="protein sequence ID" value="AXE40164.1"/>
    <property type="molecule type" value="Genomic_DNA"/>
</dbReference>
<evidence type="ECO:0000313" key="3">
    <source>
        <dbReference type="Proteomes" id="UP000251995"/>
    </source>
</evidence>
<sequence>MRASGIDHILPAIGSLTPAQQTVLAAVSGHDDPVRVADVARECGLHVNTVREPLDVLLELGLVERERMPVAGRGRPAWGYVSRALSGPASSVEMLRHMARSTIAWMRATAADPMAAGRDLGHHLGDDALATAKVPDHDVGEISPGFELAAHMTKIRVFLTAFGLAAEPHPEIPTALVLRDCPFADPAAPDPVAFAIRQGMVERVVERTARGLAAPTFRDGDDPWVTEVVLVPTGPGRIRRPAS</sequence>
<dbReference type="GO" id="GO:0003700">
    <property type="term" value="F:DNA-binding transcription factor activity"/>
    <property type="evidence" value="ECO:0007669"/>
    <property type="project" value="InterPro"/>
</dbReference>
<dbReference type="Gene3D" id="1.10.10.10">
    <property type="entry name" value="Winged helix-like DNA-binding domain superfamily/Winged helix DNA-binding domain"/>
    <property type="match status" value="1"/>
</dbReference>
<keyword evidence="3" id="KW-1185">Reference proteome</keyword>
<organism evidence="2 3">
    <name type="scientific">Acidipropionibacterium virtanenii</name>
    <dbReference type="NCBI Taxonomy" id="2057246"/>
    <lineage>
        <taxon>Bacteria</taxon>
        <taxon>Bacillati</taxon>
        <taxon>Actinomycetota</taxon>
        <taxon>Actinomycetes</taxon>
        <taxon>Propionibacteriales</taxon>
        <taxon>Propionibacteriaceae</taxon>
        <taxon>Acidipropionibacterium</taxon>
    </lineage>
</organism>
<protein>
    <recommendedName>
        <fullName evidence="1">HTH marR-type domain-containing protein</fullName>
    </recommendedName>
</protein>
<name>A0A344UY16_9ACTN</name>
<dbReference type="Proteomes" id="UP000251995">
    <property type="component" value="Chromosome"/>
</dbReference>
<accession>A0A344UY16</accession>
<evidence type="ECO:0000259" key="1">
    <source>
        <dbReference type="Pfam" id="PF12802"/>
    </source>
</evidence>
<dbReference type="InterPro" id="IPR036388">
    <property type="entry name" value="WH-like_DNA-bd_sf"/>
</dbReference>
<dbReference type="InterPro" id="IPR000835">
    <property type="entry name" value="HTH_MarR-typ"/>
</dbReference>
<feature type="domain" description="HTH marR-type" evidence="1">
    <location>
        <begin position="16"/>
        <end position="73"/>
    </location>
</feature>
<evidence type="ECO:0000313" key="2">
    <source>
        <dbReference type="EMBL" id="AXE40164.1"/>
    </source>
</evidence>
<reference evidence="2 3" key="1">
    <citation type="submission" date="2017-12" db="EMBL/GenBank/DDBJ databases">
        <title>The whole genome sequence of the Acidipropionibacterium virtanenii sp. nov. type strain JS278.</title>
        <authorList>
            <person name="Laine P."/>
            <person name="Deptula P."/>
            <person name="Varmanen P."/>
            <person name="Auvinen P."/>
        </authorList>
    </citation>
    <scope>NUCLEOTIDE SEQUENCE [LARGE SCALE GENOMIC DNA]</scope>
    <source>
        <strain evidence="2 3">JS278</strain>
    </source>
</reference>
<dbReference type="KEGG" id="acij:JS278_03030"/>
<dbReference type="SUPFAM" id="SSF46785">
    <property type="entry name" value="Winged helix' DNA-binding domain"/>
    <property type="match status" value="1"/>
</dbReference>
<proteinExistence type="predicted"/>
<dbReference type="AlphaFoldDB" id="A0A344UY16"/>
<dbReference type="InterPro" id="IPR036390">
    <property type="entry name" value="WH_DNA-bd_sf"/>
</dbReference>